<dbReference type="Proteomes" id="UP001596024">
    <property type="component" value="Unassembled WGS sequence"/>
</dbReference>
<dbReference type="InterPro" id="IPR006530">
    <property type="entry name" value="YD"/>
</dbReference>
<protein>
    <recommendedName>
        <fullName evidence="3">YD repeat-containing protein</fullName>
    </recommendedName>
</protein>
<dbReference type="InterPro" id="IPR031325">
    <property type="entry name" value="RHS_repeat"/>
</dbReference>
<proteinExistence type="predicted"/>
<sequence>MAWPDGLYVTYSYDTAGALTHIRENGASSGIGVLASYTHDNLGRVTSLTRGNGVVTGFDYDAASRLTELTQDLAGTANDQTLAFTYNAAGQIGLLA</sequence>
<accession>A0ABV9NDT3</accession>
<keyword evidence="2" id="KW-1185">Reference proteome</keyword>
<evidence type="ECO:0008006" key="3">
    <source>
        <dbReference type="Google" id="ProtNLM"/>
    </source>
</evidence>
<reference evidence="2" key="1">
    <citation type="journal article" date="2019" name="Int. J. Syst. Evol. Microbiol.">
        <title>The Global Catalogue of Microorganisms (GCM) 10K type strain sequencing project: providing services to taxonomists for standard genome sequencing and annotation.</title>
        <authorList>
            <consortium name="The Broad Institute Genomics Platform"/>
            <consortium name="The Broad Institute Genome Sequencing Center for Infectious Disease"/>
            <person name="Wu L."/>
            <person name="Ma J."/>
        </authorList>
    </citation>
    <scope>NUCLEOTIDE SEQUENCE [LARGE SCALE GENOMIC DNA]</scope>
    <source>
        <strain evidence="2">CCUG 62981</strain>
    </source>
</reference>
<comment type="caution">
    <text evidence="1">The sequence shown here is derived from an EMBL/GenBank/DDBJ whole genome shotgun (WGS) entry which is preliminary data.</text>
</comment>
<gene>
    <name evidence="1" type="ORF">ACFPB0_14695</name>
</gene>
<dbReference type="Gene3D" id="2.180.10.10">
    <property type="entry name" value="RHS repeat-associated core"/>
    <property type="match status" value="1"/>
</dbReference>
<organism evidence="1 2">
    <name type="scientific">Glycocaulis abyssi</name>
    <dbReference type="NCBI Taxonomy" id="1433403"/>
    <lineage>
        <taxon>Bacteria</taxon>
        <taxon>Pseudomonadati</taxon>
        <taxon>Pseudomonadota</taxon>
        <taxon>Alphaproteobacteria</taxon>
        <taxon>Maricaulales</taxon>
        <taxon>Maricaulaceae</taxon>
        <taxon>Glycocaulis</taxon>
    </lineage>
</organism>
<evidence type="ECO:0000313" key="1">
    <source>
        <dbReference type="EMBL" id="MFC4726537.1"/>
    </source>
</evidence>
<dbReference type="NCBIfam" id="TIGR01643">
    <property type="entry name" value="YD_repeat_2x"/>
    <property type="match status" value="1"/>
</dbReference>
<dbReference type="EMBL" id="JBHSGQ010000023">
    <property type="protein sequence ID" value="MFC4726537.1"/>
    <property type="molecule type" value="Genomic_DNA"/>
</dbReference>
<dbReference type="Pfam" id="PF05593">
    <property type="entry name" value="RHS_repeat"/>
    <property type="match status" value="1"/>
</dbReference>
<name>A0ABV9NDT3_9PROT</name>
<evidence type="ECO:0000313" key="2">
    <source>
        <dbReference type="Proteomes" id="UP001596024"/>
    </source>
</evidence>
<dbReference type="RefSeq" id="WP_371393158.1">
    <property type="nucleotide sequence ID" value="NZ_CP163421.1"/>
</dbReference>